<comment type="similarity">
    <text evidence="1">Belongs to the cytochrome b5 family. MAPR subfamily.</text>
</comment>
<keyword evidence="4" id="KW-1185">Reference proteome</keyword>
<dbReference type="PANTHER" id="PTHR10281">
    <property type="entry name" value="MEMBRANE-ASSOCIATED PROGESTERONE RECEPTOR COMPONENT-RELATED"/>
    <property type="match status" value="1"/>
</dbReference>
<dbReference type="Proteomes" id="UP000054107">
    <property type="component" value="Unassembled WGS sequence"/>
</dbReference>
<proteinExistence type="inferred from homology"/>
<evidence type="ECO:0000313" key="3">
    <source>
        <dbReference type="EMBL" id="CEP09121.1"/>
    </source>
</evidence>
<dbReference type="PANTHER" id="PTHR10281:SF115">
    <property type="entry name" value="BINDING PROTEIN, PUTATIVE (AFU_ORTHOLOGUE AFUA_4G06240)-RELATED"/>
    <property type="match status" value="1"/>
</dbReference>
<dbReference type="FunFam" id="3.10.120.10:FF:000003">
    <property type="entry name" value="membrane-associated progesterone receptor component 1"/>
    <property type="match status" value="1"/>
</dbReference>
<dbReference type="Gene3D" id="3.10.120.10">
    <property type="entry name" value="Cytochrome b5-like heme/steroid binding domain"/>
    <property type="match status" value="1"/>
</dbReference>
<dbReference type="SUPFAM" id="SSF55856">
    <property type="entry name" value="Cytochrome b5-like heme/steroid binding domain"/>
    <property type="match status" value="1"/>
</dbReference>
<dbReference type="GO" id="GO:0005783">
    <property type="term" value="C:endoplasmic reticulum"/>
    <property type="evidence" value="ECO:0007669"/>
    <property type="project" value="TreeGrafter"/>
</dbReference>
<organism evidence="3 4">
    <name type="scientific">Parasitella parasitica</name>
    <dbReference type="NCBI Taxonomy" id="35722"/>
    <lineage>
        <taxon>Eukaryota</taxon>
        <taxon>Fungi</taxon>
        <taxon>Fungi incertae sedis</taxon>
        <taxon>Mucoromycota</taxon>
        <taxon>Mucoromycotina</taxon>
        <taxon>Mucoromycetes</taxon>
        <taxon>Mucorales</taxon>
        <taxon>Mucorineae</taxon>
        <taxon>Mucoraceae</taxon>
        <taxon>Parasitella</taxon>
    </lineage>
</organism>
<dbReference type="InterPro" id="IPR050577">
    <property type="entry name" value="MAPR/NEUFC/NENF-like"/>
</dbReference>
<dbReference type="GO" id="GO:0016020">
    <property type="term" value="C:membrane"/>
    <property type="evidence" value="ECO:0007669"/>
    <property type="project" value="TreeGrafter"/>
</dbReference>
<dbReference type="InterPro" id="IPR036400">
    <property type="entry name" value="Cyt_B5-like_heme/steroid_sf"/>
</dbReference>
<feature type="domain" description="Cytochrome b5 heme-binding" evidence="2">
    <location>
        <begin position="11"/>
        <end position="107"/>
    </location>
</feature>
<dbReference type="InterPro" id="IPR001199">
    <property type="entry name" value="Cyt_B5-like_heme/steroid-bd"/>
</dbReference>
<reference evidence="3 4" key="1">
    <citation type="submission" date="2014-09" db="EMBL/GenBank/DDBJ databases">
        <authorList>
            <person name="Ellenberger Sabrina"/>
        </authorList>
    </citation>
    <scope>NUCLEOTIDE SEQUENCE [LARGE SCALE GENOMIC DNA]</scope>
    <source>
        <strain evidence="3 4">CBS 412.66</strain>
    </source>
</reference>
<evidence type="ECO:0000259" key="2">
    <source>
        <dbReference type="SMART" id="SM01117"/>
    </source>
</evidence>
<evidence type="ECO:0000313" key="4">
    <source>
        <dbReference type="Proteomes" id="UP000054107"/>
    </source>
</evidence>
<dbReference type="Pfam" id="PF00173">
    <property type="entry name" value="Cyt-b5"/>
    <property type="match status" value="1"/>
</dbReference>
<evidence type="ECO:0000256" key="1">
    <source>
        <dbReference type="ARBA" id="ARBA00038357"/>
    </source>
</evidence>
<accession>A0A0B7MSZ2</accession>
<sequence>MATQKPEDKTFTASELARYNGDPSLPIYVAIKGDVFDVSSKREVYGVIGKGYNVFTGKDSSKALGKSSLKEEDCVADYKDLTKKEMETLEQWYAFFSKRYNIVGKVIPDNSCNKNKLMGTHADRIPLAKLAVL</sequence>
<dbReference type="STRING" id="35722.A0A0B7MSZ2"/>
<name>A0A0B7MSZ2_9FUNG</name>
<dbReference type="EMBL" id="LN721116">
    <property type="protein sequence ID" value="CEP09121.1"/>
    <property type="molecule type" value="Genomic_DNA"/>
</dbReference>
<dbReference type="AlphaFoldDB" id="A0A0B7MSZ2"/>
<dbReference type="SMART" id="SM01117">
    <property type="entry name" value="Cyt-b5"/>
    <property type="match status" value="1"/>
</dbReference>
<dbReference type="OrthoDB" id="899at2759"/>
<gene>
    <name evidence="3" type="primary">PARPA_02578.1 scaffold 4891</name>
</gene>
<dbReference type="GO" id="GO:0020037">
    <property type="term" value="F:heme binding"/>
    <property type="evidence" value="ECO:0007669"/>
    <property type="project" value="UniProtKB-ARBA"/>
</dbReference>
<protein>
    <recommendedName>
        <fullName evidence="2">Cytochrome b5 heme-binding domain-containing protein</fullName>
    </recommendedName>
</protein>